<organism evidence="3 4">
    <name type="scientific">Bombiscardovia coagulans</name>
    <dbReference type="NCBI Taxonomy" id="686666"/>
    <lineage>
        <taxon>Bacteria</taxon>
        <taxon>Bacillati</taxon>
        <taxon>Actinomycetota</taxon>
        <taxon>Actinomycetes</taxon>
        <taxon>Bifidobacteriales</taxon>
        <taxon>Bifidobacteriaceae</taxon>
        <taxon>Bombiscardovia</taxon>
    </lineage>
</organism>
<dbReference type="EMBL" id="MWWS01000007">
    <property type="protein sequence ID" value="OZG48988.1"/>
    <property type="molecule type" value="Genomic_DNA"/>
</dbReference>
<dbReference type="PANTHER" id="PTHR38041:SF1">
    <property type="entry name" value="CHORISMATE MUTASE"/>
    <property type="match status" value="1"/>
</dbReference>
<dbReference type="Pfam" id="PF01817">
    <property type="entry name" value="CM_2"/>
    <property type="match status" value="1"/>
</dbReference>
<accession>A0A261EQ52</accession>
<dbReference type="InterPro" id="IPR036979">
    <property type="entry name" value="CM_dom_sf"/>
</dbReference>
<comment type="caution">
    <text evidence="3">The sequence shown here is derived from an EMBL/GenBank/DDBJ whole genome shotgun (WGS) entry which is preliminary data.</text>
</comment>
<evidence type="ECO:0000259" key="2">
    <source>
        <dbReference type="PROSITE" id="PS51168"/>
    </source>
</evidence>
<dbReference type="PROSITE" id="PS51168">
    <property type="entry name" value="CHORISMATE_MUT_2"/>
    <property type="match status" value="1"/>
</dbReference>
<evidence type="ECO:0000313" key="4">
    <source>
        <dbReference type="Proteomes" id="UP000216004"/>
    </source>
</evidence>
<keyword evidence="1" id="KW-0413">Isomerase</keyword>
<dbReference type="RefSeq" id="WP_094723315.1">
    <property type="nucleotide sequence ID" value="NZ_MWWS01000007.1"/>
</dbReference>
<dbReference type="Gene3D" id="1.20.59.10">
    <property type="entry name" value="Chorismate mutase"/>
    <property type="match status" value="1"/>
</dbReference>
<dbReference type="SUPFAM" id="SSF48600">
    <property type="entry name" value="Chorismate mutase II"/>
    <property type="match status" value="1"/>
</dbReference>
<dbReference type="GO" id="GO:0004106">
    <property type="term" value="F:chorismate mutase activity"/>
    <property type="evidence" value="ECO:0007669"/>
    <property type="project" value="InterPro"/>
</dbReference>
<reference evidence="3 4" key="1">
    <citation type="journal article" date="2017" name="BMC Genomics">
        <title>Comparative genomic and phylogenomic analyses of the Bifidobacteriaceae family.</title>
        <authorList>
            <person name="Lugli G.A."/>
            <person name="Milani C."/>
            <person name="Turroni F."/>
            <person name="Duranti S."/>
            <person name="Mancabelli L."/>
            <person name="Mangifesta M."/>
            <person name="Ferrario C."/>
            <person name="Modesto M."/>
            <person name="Mattarelli P."/>
            <person name="Jiri K."/>
            <person name="van Sinderen D."/>
            <person name="Ventura M."/>
        </authorList>
    </citation>
    <scope>NUCLEOTIDE SEQUENCE [LARGE SCALE GENOMIC DNA]</scope>
    <source>
        <strain evidence="3 4">DSM 22924</strain>
    </source>
</reference>
<protein>
    <submittedName>
        <fullName evidence="3">Chorismate mutase</fullName>
    </submittedName>
</protein>
<gene>
    <name evidence="3" type="ORF">BOCO_1224</name>
</gene>
<dbReference type="InterPro" id="IPR051331">
    <property type="entry name" value="Chorismate_mutase-related"/>
</dbReference>
<feature type="domain" description="Chorismate mutase" evidence="2">
    <location>
        <begin position="20"/>
        <end position="111"/>
    </location>
</feature>
<evidence type="ECO:0000313" key="3">
    <source>
        <dbReference type="EMBL" id="OZG48988.1"/>
    </source>
</evidence>
<dbReference type="GO" id="GO:0009697">
    <property type="term" value="P:salicylic acid biosynthetic process"/>
    <property type="evidence" value="ECO:0007669"/>
    <property type="project" value="TreeGrafter"/>
</dbReference>
<sequence>MSEHETDTRETVVDKYTATNSFAAQIQQLRQSIDGIDTEIVKLLARRFAITDTVGQLKAQAGFAPADPDREHQQVAQLRALAEQEGLDPMIVEQYHALVASVAKERHAHIAH</sequence>
<dbReference type="GO" id="GO:0046417">
    <property type="term" value="P:chorismate metabolic process"/>
    <property type="evidence" value="ECO:0007669"/>
    <property type="project" value="InterPro"/>
</dbReference>
<name>A0A261EQ52_9BIFI</name>
<evidence type="ECO:0000256" key="1">
    <source>
        <dbReference type="ARBA" id="ARBA00023235"/>
    </source>
</evidence>
<dbReference type="OrthoDB" id="3267837at2"/>
<dbReference type="AlphaFoldDB" id="A0A261EQ52"/>
<proteinExistence type="predicted"/>
<dbReference type="SMART" id="SM00830">
    <property type="entry name" value="CM_2"/>
    <property type="match status" value="1"/>
</dbReference>
<keyword evidence="4" id="KW-1185">Reference proteome</keyword>
<dbReference type="InterPro" id="IPR002701">
    <property type="entry name" value="CM_II_prokaryot"/>
</dbReference>
<dbReference type="Proteomes" id="UP000216004">
    <property type="component" value="Unassembled WGS sequence"/>
</dbReference>
<dbReference type="InterPro" id="IPR036263">
    <property type="entry name" value="Chorismate_II_sf"/>
</dbReference>
<dbReference type="PANTHER" id="PTHR38041">
    <property type="entry name" value="CHORISMATE MUTASE"/>
    <property type="match status" value="1"/>
</dbReference>